<dbReference type="EMBL" id="JBHUPD010000002">
    <property type="protein sequence ID" value="MFD2872547.1"/>
    <property type="molecule type" value="Genomic_DNA"/>
</dbReference>
<evidence type="ECO:0000256" key="1">
    <source>
        <dbReference type="SAM" id="SignalP"/>
    </source>
</evidence>
<dbReference type="SUPFAM" id="SSF52833">
    <property type="entry name" value="Thioredoxin-like"/>
    <property type="match status" value="1"/>
</dbReference>
<dbReference type="CDD" id="cd02966">
    <property type="entry name" value="TlpA_like_family"/>
    <property type="match status" value="1"/>
</dbReference>
<evidence type="ECO:0000313" key="3">
    <source>
        <dbReference type="EMBL" id="MFD2872547.1"/>
    </source>
</evidence>
<evidence type="ECO:0000259" key="2">
    <source>
        <dbReference type="PROSITE" id="PS51352"/>
    </source>
</evidence>
<proteinExistence type="predicted"/>
<dbReference type="Pfam" id="PF00578">
    <property type="entry name" value="AhpC-TSA"/>
    <property type="match status" value="1"/>
</dbReference>
<dbReference type="PROSITE" id="PS51352">
    <property type="entry name" value="THIOREDOXIN_2"/>
    <property type="match status" value="1"/>
</dbReference>
<reference evidence="4" key="1">
    <citation type="journal article" date="2019" name="Int. J. Syst. Evol. Microbiol.">
        <title>The Global Catalogue of Microorganisms (GCM) 10K type strain sequencing project: providing services to taxonomists for standard genome sequencing and annotation.</title>
        <authorList>
            <consortium name="The Broad Institute Genomics Platform"/>
            <consortium name="The Broad Institute Genome Sequencing Center for Infectious Disease"/>
            <person name="Wu L."/>
            <person name="Ma J."/>
        </authorList>
    </citation>
    <scope>NUCLEOTIDE SEQUENCE [LARGE SCALE GENOMIC DNA]</scope>
    <source>
        <strain evidence="4">KCTC 22437</strain>
    </source>
</reference>
<accession>A0ABW5YB42</accession>
<organism evidence="3 4">
    <name type="scientific">Mucilaginibacter ximonensis</name>
    <dbReference type="NCBI Taxonomy" id="538021"/>
    <lineage>
        <taxon>Bacteria</taxon>
        <taxon>Pseudomonadati</taxon>
        <taxon>Bacteroidota</taxon>
        <taxon>Sphingobacteriia</taxon>
        <taxon>Sphingobacteriales</taxon>
        <taxon>Sphingobacteriaceae</taxon>
        <taxon>Mucilaginibacter</taxon>
    </lineage>
</organism>
<dbReference type="Gene3D" id="3.40.30.10">
    <property type="entry name" value="Glutaredoxin"/>
    <property type="match status" value="1"/>
</dbReference>
<feature type="signal peptide" evidence="1">
    <location>
        <begin position="1"/>
        <end position="23"/>
    </location>
</feature>
<name>A0ABW5YB42_9SPHI</name>
<dbReference type="PANTHER" id="PTHR42852:SF13">
    <property type="entry name" value="PROTEIN DIPZ"/>
    <property type="match status" value="1"/>
</dbReference>
<feature type="domain" description="Thioredoxin" evidence="2">
    <location>
        <begin position="244"/>
        <end position="379"/>
    </location>
</feature>
<keyword evidence="4" id="KW-1185">Reference proteome</keyword>
<dbReference type="InterPro" id="IPR036249">
    <property type="entry name" value="Thioredoxin-like_sf"/>
</dbReference>
<dbReference type="InterPro" id="IPR050553">
    <property type="entry name" value="Thioredoxin_ResA/DsbE_sf"/>
</dbReference>
<dbReference type="RefSeq" id="WP_377184335.1">
    <property type="nucleotide sequence ID" value="NZ_JBHUPD010000002.1"/>
</dbReference>
<dbReference type="Proteomes" id="UP001597557">
    <property type="component" value="Unassembled WGS sequence"/>
</dbReference>
<comment type="caution">
    <text evidence="3">The sequence shown here is derived from an EMBL/GenBank/DDBJ whole genome shotgun (WGS) entry which is preliminary data.</text>
</comment>
<evidence type="ECO:0000313" key="4">
    <source>
        <dbReference type="Proteomes" id="UP001597557"/>
    </source>
</evidence>
<protein>
    <submittedName>
        <fullName evidence="3">TlpA family protein disulfide reductase</fullName>
    </submittedName>
</protein>
<sequence length="382" mass="42654">MNRSFLKSSALVLCLLTAFTAKAQREIVQKAVDKINSAKNISYTATETGEEFGSSFNNKIVTQLYNRQADGTYQFYHSDLYLPSGKISYFDNGNQQVEINYADSVYELSPDRKKALPPASLNTMMSSIEKCLTKRDDHYIYQKLSDSVIGKQWCYHIRIASKDTLNGSFYRFHVFINKKSYLPLAARNEIRGTIEKGGVKGGVMTMIVSSDYTNIHISNTTATNPVSFIIPKGFKPPAKRQERLEKGVAAPQWTLKSTEGKILSLADLKGKVVLMDFTFNACGACVLALPSLEKLHKKYEGTDVVIVSVNFSDSKEAVAEFIKKNNLKNPIYVNGRALAKAYHVSAAPTFYLINKKGEIDWSGDGYSDDFEREVSASIEALR</sequence>
<dbReference type="InterPro" id="IPR013766">
    <property type="entry name" value="Thioredoxin_domain"/>
</dbReference>
<feature type="chain" id="PRO_5046126726" evidence="1">
    <location>
        <begin position="24"/>
        <end position="382"/>
    </location>
</feature>
<dbReference type="PANTHER" id="PTHR42852">
    <property type="entry name" value="THIOL:DISULFIDE INTERCHANGE PROTEIN DSBE"/>
    <property type="match status" value="1"/>
</dbReference>
<keyword evidence="1" id="KW-0732">Signal</keyword>
<dbReference type="InterPro" id="IPR000866">
    <property type="entry name" value="AhpC/TSA"/>
</dbReference>
<gene>
    <name evidence="3" type="ORF">ACFS5N_08720</name>
</gene>